<feature type="region of interest" description="Disordered" evidence="1">
    <location>
        <begin position="348"/>
        <end position="415"/>
    </location>
</feature>
<dbReference type="PANTHER" id="PTHR38248:SF2">
    <property type="entry name" value="FUNK1 11"/>
    <property type="match status" value="1"/>
</dbReference>
<sequence>MADFQTTLTTDLPKFREVELQGLMDAVLYPVSPHRLARVCKKLASNGYIKGPVQKLRWRCLPKHPSAAQNKAQVERFLEDVVDAVANLSTAKLHINVLADGSSTPTDSRDKNSRPDAFFYLGKRQSSARDVRWADIVMPTEFGNSYAAEKEYNMENETDHYDKVMWSMYHVMRNDARRRFVLGLTCEDAKARLWYNDRCDVVASKEFDIVKDWKQLLRIVVSLQHSTWSELGYDPNTVLLRSDDPEAEPQYDITICNAETRQTTVYRSLELLSDIGMDSMVGHGTRIWRAQKVVAGSPIGPYCVLKDVWTHENCVPEHIFLSEIRERQPERARYFLMPLDYGFVPIGNSGPDNTHKTLRRGKSIPTSGSPVLRTIHIPDGKSGSQNSRRNGIGRPDDVPDLHQEGNRNPALSKHPRQHYRIMFEELGEPVHKLRKFTDVFTAIQGGYEGLYAMHLCGYVHRNVNCGNILLVPASGELGQRGVIMDLEYAKKIDDTREPHDVKTGTEAFMATEVQFAKHIRLDTLRAVKHNSAKAVRARLKSCLESKEPPRAKPLPAFRHNPLHDMESIWWLCIWMLFYLAPAGHPAREQLHNYNKVFRDQDSKRDFLHTSALNRRFNLSYVLHDAEQPLLETIRVNDKQVEWSYEDGKQFLGLLTKASESLSGTFVTLAKATAVDGSAKIPSDQPTRETQSTGKTGKRKQTKEPVAGPSRKLEVYVELPLRKRARTKA</sequence>
<feature type="compositionally biased region" description="Polar residues" evidence="1">
    <location>
        <begin position="683"/>
        <end position="694"/>
    </location>
</feature>
<protein>
    <recommendedName>
        <fullName evidence="2">Fungal-type protein kinase domain-containing protein</fullName>
    </recommendedName>
</protein>
<evidence type="ECO:0000313" key="3">
    <source>
        <dbReference type="EMBL" id="CAE7082260.1"/>
    </source>
</evidence>
<reference evidence="3" key="1">
    <citation type="submission" date="2021-01" db="EMBL/GenBank/DDBJ databases">
        <authorList>
            <person name="Kaushik A."/>
        </authorList>
    </citation>
    <scope>NUCLEOTIDE SEQUENCE</scope>
    <source>
        <strain evidence="3">AG5</strain>
    </source>
</reference>
<gene>
    <name evidence="3" type="ORF">RDB_LOCUS24643</name>
</gene>
<name>A0A8H3HSM0_9AGAM</name>
<proteinExistence type="predicted"/>
<dbReference type="EMBL" id="CAJNJQ010000499">
    <property type="protein sequence ID" value="CAE7082260.1"/>
    <property type="molecule type" value="Genomic_DNA"/>
</dbReference>
<comment type="caution">
    <text evidence="3">The sequence shown here is derived from an EMBL/GenBank/DDBJ whole genome shotgun (WGS) entry which is preliminary data.</text>
</comment>
<feature type="domain" description="Fungal-type protein kinase" evidence="2">
    <location>
        <begin position="116"/>
        <end position="575"/>
    </location>
</feature>
<evidence type="ECO:0000313" key="4">
    <source>
        <dbReference type="Proteomes" id="UP000663827"/>
    </source>
</evidence>
<organism evidence="3 4">
    <name type="scientific">Rhizoctonia solani</name>
    <dbReference type="NCBI Taxonomy" id="456999"/>
    <lineage>
        <taxon>Eukaryota</taxon>
        <taxon>Fungi</taxon>
        <taxon>Dikarya</taxon>
        <taxon>Basidiomycota</taxon>
        <taxon>Agaricomycotina</taxon>
        <taxon>Agaricomycetes</taxon>
        <taxon>Cantharellales</taxon>
        <taxon>Ceratobasidiaceae</taxon>
        <taxon>Rhizoctonia</taxon>
    </lineage>
</organism>
<dbReference type="InterPro" id="IPR040976">
    <property type="entry name" value="Pkinase_fungal"/>
</dbReference>
<dbReference type="InterPro" id="IPR011009">
    <property type="entry name" value="Kinase-like_dom_sf"/>
</dbReference>
<dbReference type="Pfam" id="PF17667">
    <property type="entry name" value="Pkinase_fungal"/>
    <property type="match status" value="1"/>
</dbReference>
<accession>A0A8H3HSM0</accession>
<feature type="region of interest" description="Disordered" evidence="1">
    <location>
        <begin position="676"/>
        <end position="710"/>
    </location>
</feature>
<evidence type="ECO:0000259" key="2">
    <source>
        <dbReference type="Pfam" id="PF17667"/>
    </source>
</evidence>
<feature type="compositionally biased region" description="Basic and acidic residues" evidence="1">
    <location>
        <begin position="394"/>
        <end position="405"/>
    </location>
</feature>
<dbReference type="Gene3D" id="1.10.510.10">
    <property type="entry name" value="Transferase(Phosphotransferase) domain 1"/>
    <property type="match status" value="1"/>
</dbReference>
<dbReference type="SUPFAM" id="SSF56112">
    <property type="entry name" value="Protein kinase-like (PK-like)"/>
    <property type="match status" value="1"/>
</dbReference>
<evidence type="ECO:0000256" key="1">
    <source>
        <dbReference type="SAM" id="MobiDB-lite"/>
    </source>
</evidence>
<dbReference type="AlphaFoldDB" id="A0A8H3HSM0"/>
<dbReference type="PANTHER" id="PTHR38248">
    <property type="entry name" value="FUNK1 6"/>
    <property type="match status" value="1"/>
</dbReference>
<dbReference type="Proteomes" id="UP000663827">
    <property type="component" value="Unassembled WGS sequence"/>
</dbReference>